<feature type="active site" description="Proton acceptor" evidence="4">
    <location>
        <position position="387"/>
    </location>
</feature>
<evidence type="ECO:0000256" key="1">
    <source>
        <dbReference type="ARBA" id="ARBA00010982"/>
    </source>
</evidence>
<dbReference type="OrthoDB" id="9764892at2"/>
<gene>
    <name evidence="8" type="ORF">AU468_05220</name>
</gene>
<dbReference type="InterPro" id="IPR020610">
    <property type="entry name" value="Thiolase_AS"/>
</dbReference>
<feature type="domain" description="Thiolase N-terminal" evidence="6">
    <location>
        <begin position="7"/>
        <end position="265"/>
    </location>
</feature>
<protein>
    <submittedName>
        <fullName evidence="8">Acetyl-CoA acetyltransferase</fullName>
    </submittedName>
</protein>
<dbReference type="PIRSF" id="PIRSF000429">
    <property type="entry name" value="Ac-CoA_Ac_transf"/>
    <property type="match status" value="1"/>
</dbReference>
<keyword evidence="9" id="KW-1185">Reference proteome</keyword>
<dbReference type="NCBIfam" id="TIGR01930">
    <property type="entry name" value="AcCoA-C-Actrans"/>
    <property type="match status" value="1"/>
</dbReference>
<dbReference type="PROSITE" id="PS00098">
    <property type="entry name" value="THIOLASE_1"/>
    <property type="match status" value="1"/>
</dbReference>
<dbReference type="EMBL" id="LPWH01000053">
    <property type="protein sequence ID" value="POR03578.1"/>
    <property type="molecule type" value="Genomic_DNA"/>
</dbReference>
<feature type="active site" description="Acyl-thioester intermediate" evidence="4">
    <location>
        <position position="91"/>
    </location>
</feature>
<evidence type="ECO:0000256" key="4">
    <source>
        <dbReference type="PIRSR" id="PIRSR000429-1"/>
    </source>
</evidence>
<sequence>MEKKNRVAIVAARRTAIGAFQGMYSGTSVVDLGVAAAAAVLEQSGLEAGQVDECIVGNILSAGQKQNIARQISIGAGLPDTVPAYTVNKLCGSGLKSVALGVGAIQLGDAEIVLAGGAENMTMTPYVLPSGRSGARLGNTELIDLILQDGLTDAFHGYHMGITAENLAEKWQISREQQDEFAAASQNKAEAAIQAGKFKAEIVPVQIPQRKGDPLIVAQDEFPRFGVTAEALGKLRPAFKKDGTVTAGNASGINDGAAMVMLSSETAVEKHGLKVMAWIESYGSAALDPAYMGYGPVPATRQALQRAGWTLQDIELAELNEAFSAQSMAVLKGFEQELGGISPDIVNVNGGAIALGHPIGASGTRILVTLLYEMQRRGVHKGLASLCIGGGQGMSVLLNIPE</sequence>
<evidence type="ECO:0000259" key="6">
    <source>
        <dbReference type="Pfam" id="PF00108"/>
    </source>
</evidence>
<evidence type="ECO:0000256" key="3">
    <source>
        <dbReference type="ARBA" id="ARBA00023315"/>
    </source>
</evidence>
<keyword evidence="3 5" id="KW-0012">Acyltransferase</keyword>
<feature type="active site" description="Proton acceptor" evidence="4">
    <location>
        <position position="357"/>
    </location>
</feature>
<dbReference type="InterPro" id="IPR020617">
    <property type="entry name" value="Thiolase_C"/>
</dbReference>
<dbReference type="InterPro" id="IPR016039">
    <property type="entry name" value="Thiolase-like"/>
</dbReference>
<dbReference type="PANTHER" id="PTHR18919">
    <property type="entry name" value="ACETYL-COA C-ACYLTRANSFERASE"/>
    <property type="match status" value="1"/>
</dbReference>
<dbReference type="Gene3D" id="3.40.47.10">
    <property type="match status" value="2"/>
</dbReference>
<organism evidence="8 9">
    <name type="scientific">Alkalispirochaeta sphaeroplastigenens</name>
    <dbReference type="NCBI Taxonomy" id="1187066"/>
    <lineage>
        <taxon>Bacteria</taxon>
        <taxon>Pseudomonadati</taxon>
        <taxon>Spirochaetota</taxon>
        <taxon>Spirochaetia</taxon>
        <taxon>Spirochaetales</taxon>
        <taxon>Spirochaetaceae</taxon>
        <taxon>Alkalispirochaeta</taxon>
    </lineage>
</organism>
<dbReference type="PANTHER" id="PTHR18919:SF107">
    <property type="entry name" value="ACETYL-COA ACETYLTRANSFERASE, CYTOSOLIC"/>
    <property type="match status" value="1"/>
</dbReference>
<evidence type="ECO:0000313" key="9">
    <source>
        <dbReference type="Proteomes" id="UP000237350"/>
    </source>
</evidence>
<comment type="similarity">
    <text evidence="1 5">Belongs to the thiolase-like superfamily. Thiolase family.</text>
</comment>
<dbReference type="PROSITE" id="PS00737">
    <property type="entry name" value="THIOLASE_2"/>
    <property type="match status" value="1"/>
</dbReference>
<name>A0A2S4JVN5_9SPIO</name>
<dbReference type="Pfam" id="PF02803">
    <property type="entry name" value="Thiolase_C"/>
    <property type="match status" value="1"/>
</dbReference>
<dbReference type="SUPFAM" id="SSF53901">
    <property type="entry name" value="Thiolase-like"/>
    <property type="match status" value="2"/>
</dbReference>
<keyword evidence="2 5" id="KW-0808">Transferase</keyword>
<dbReference type="Pfam" id="PF00108">
    <property type="entry name" value="Thiolase_N"/>
    <property type="match status" value="1"/>
</dbReference>
<evidence type="ECO:0000256" key="2">
    <source>
        <dbReference type="ARBA" id="ARBA00022679"/>
    </source>
</evidence>
<evidence type="ECO:0000259" key="7">
    <source>
        <dbReference type="Pfam" id="PF02803"/>
    </source>
</evidence>
<accession>A0A2S4JVN5</accession>
<dbReference type="Proteomes" id="UP000237350">
    <property type="component" value="Unassembled WGS sequence"/>
</dbReference>
<evidence type="ECO:0000256" key="5">
    <source>
        <dbReference type="RuleBase" id="RU003557"/>
    </source>
</evidence>
<dbReference type="InterPro" id="IPR020616">
    <property type="entry name" value="Thiolase_N"/>
</dbReference>
<evidence type="ECO:0000313" key="8">
    <source>
        <dbReference type="EMBL" id="POR03578.1"/>
    </source>
</evidence>
<dbReference type="FunFam" id="3.40.47.10:FF:000010">
    <property type="entry name" value="Acetyl-CoA acetyltransferase (Thiolase)"/>
    <property type="match status" value="1"/>
</dbReference>
<proteinExistence type="inferred from homology"/>
<dbReference type="GO" id="GO:0003988">
    <property type="term" value="F:acetyl-CoA C-acyltransferase activity"/>
    <property type="evidence" value="ECO:0007669"/>
    <property type="project" value="UniProtKB-ARBA"/>
</dbReference>
<dbReference type="InterPro" id="IPR020615">
    <property type="entry name" value="Thiolase_acyl_enz_int_AS"/>
</dbReference>
<dbReference type="PROSITE" id="PS00099">
    <property type="entry name" value="THIOLASE_3"/>
    <property type="match status" value="1"/>
</dbReference>
<reference evidence="9" key="1">
    <citation type="submission" date="2015-12" db="EMBL/GenBank/DDBJ databases">
        <authorList>
            <person name="Lodha T.D."/>
            <person name="Chintalapati S."/>
            <person name="Chintalapati V.R."/>
            <person name="Sravanthi T."/>
        </authorList>
    </citation>
    <scope>NUCLEOTIDE SEQUENCE [LARGE SCALE GENOMIC DNA]</scope>
    <source>
        <strain evidence="9">JC133</strain>
    </source>
</reference>
<feature type="domain" description="Thiolase C-terminal" evidence="7">
    <location>
        <begin position="274"/>
        <end position="398"/>
    </location>
</feature>
<dbReference type="InterPro" id="IPR020613">
    <property type="entry name" value="Thiolase_CS"/>
</dbReference>
<comment type="caution">
    <text evidence="8">The sequence shown here is derived from an EMBL/GenBank/DDBJ whole genome shotgun (WGS) entry which is preliminary data.</text>
</comment>
<dbReference type="AlphaFoldDB" id="A0A2S4JVN5"/>
<dbReference type="InterPro" id="IPR002155">
    <property type="entry name" value="Thiolase"/>
</dbReference>
<dbReference type="CDD" id="cd00751">
    <property type="entry name" value="thiolase"/>
    <property type="match status" value="1"/>
</dbReference>
<dbReference type="RefSeq" id="WP_103679828.1">
    <property type="nucleotide sequence ID" value="NZ_LPWH01000053.1"/>
</dbReference>